<evidence type="ECO:0000313" key="12">
    <source>
        <dbReference type="Proteomes" id="UP001151699"/>
    </source>
</evidence>
<evidence type="ECO:0000259" key="10">
    <source>
        <dbReference type="PROSITE" id="PS50157"/>
    </source>
</evidence>
<evidence type="ECO:0000256" key="5">
    <source>
        <dbReference type="ARBA" id="ARBA00022833"/>
    </source>
</evidence>
<dbReference type="PROSITE" id="PS50157">
    <property type="entry name" value="ZINC_FINGER_C2H2_2"/>
    <property type="match status" value="8"/>
</dbReference>
<keyword evidence="2" id="KW-0479">Metal-binding</keyword>
<organism evidence="11 12">
    <name type="scientific">Pseudolycoriella hygida</name>
    <dbReference type="NCBI Taxonomy" id="35572"/>
    <lineage>
        <taxon>Eukaryota</taxon>
        <taxon>Metazoa</taxon>
        <taxon>Ecdysozoa</taxon>
        <taxon>Arthropoda</taxon>
        <taxon>Hexapoda</taxon>
        <taxon>Insecta</taxon>
        <taxon>Pterygota</taxon>
        <taxon>Neoptera</taxon>
        <taxon>Endopterygota</taxon>
        <taxon>Diptera</taxon>
        <taxon>Nematocera</taxon>
        <taxon>Sciaroidea</taxon>
        <taxon>Sciaridae</taxon>
        <taxon>Pseudolycoriella</taxon>
    </lineage>
</organism>
<dbReference type="PANTHER" id="PTHR24404:SF106">
    <property type="entry name" value="C2H2-TYPE DOMAIN-CONTAINING PROTEIN"/>
    <property type="match status" value="1"/>
</dbReference>
<evidence type="ECO:0000256" key="6">
    <source>
        <dbReference type="ARBA" id="ARBA00023125"/>
    </source>
</evidence>
<feature type="domain" description="C2H2-type" evidence="10">
    <location>
        <begin position="551"/>
        <end position="578"/>
    </location>
</feature>
<dbReference type="PROSITE" id="PS00028">
    <property type="entry name" value="ZINC_FINGER_C2H2_1"/>
    <property type="match status" value="6"/>
</dbReference>
<sequence>MEYQTPRATIFLNRKRFHATQKSITESISDWFKRLQEFVNNCEFKQIADYMLIDKFISGLSETDFEKISKVPIWTVDELILVVIGNAHIFTCKEVKKKRQCKEDVQLADPSSDETGKIQRLGSGNEVLQFKVEKVVENADANHELRNSFHRLSGGSETQSDADKIQKVNSHPEESSLCRTNKPKKIPLTPSQKSRNYITRLKFTGKYEDYKRTKAQLAKQSRLKAKHNELYLPSELQLHILKERRRATRERVVRCRERKRQNQSVVGDTFLTEPKPDPEVECESDPMRECRTEHDMKREFQPETEVKLTIEPEYKIELGTKRFTGIGRVKKKVKKTKSKPSEIRKKNFECYLCSLKCSNLHDLKTHLNIFHRSEKPTELKCTLCTKTSTSRAVLSRHLRKVHGEYRVLKCPCCDIDFKKRLDLDLHVAQTHPDYRPFICETCGKSYKRSSELKSHNYVHTGQKIYKCEICNQTLASRGGYRNHKSIHTGIRPYPCDLCGKAFRQLSCLSKHLICVHRQGEKPYPCDICSKRFSSSYHLKLHFNSHTGSRPFQCNTCGNAFTQPSSLKLHIRRVHEKNS</sequence>
<gene>
    <name evidence="11" type="primary">ZNF626_0</name>
    <name evidence="11" type="ORF">Bhyg_04843</name>
</gene>
<feature type="domain" description="C2H2-type" evidence="10">
    <location>
        <begin position="465"/>
        <end position="492"/>
    </location>
</feature>
<keyword evidence="5" id="KW-0862">Zinc</keyword>
<evidence type="ECO:0000256" key="8">
    <source>
        <dbReference type="PROSITE-ProRule" id="PRU00042"/>
    </source>
</evidence>
<feature type="domain" description="C2H2-type" evidence="10">
    <location>
        <begin position="437"/>
        <end position="464"/>
    </location>
</feature>
<dbReference type="InterPro" id="IPR036236">
    <property type="entry name" value="Znf_C2H2_sf"/>
</dbReference>
<dbReference type="Pfam" id="PF00096">
    <property type="entry name" value="zf-C2H2"/>
    <property type="match status" value="4"/>
</dbReference>
<evidence type="ECO:0000256" key="9">
    <source>
        <dbReference type="SAM" id="MobiDB-lite"/>
    </source>
</evidence>
<evidence type="ECO:0000256" key="1">
    <source>
        <dbReference type="ARBA" id="ARBA00004123"/>
    </source>
</evidence>
<dbReference type="Pfam" id="PF12874">
    <property type="entry name" value="zf-met"/>
    <property type="match status" value="1"/>
</dbReference>
<dbReference type="InterPro" id="IPR050589">
    <property type="entry name" value="Ikaros_C2H2-ZF"/>
</dbReference>
<proteinExistence type="predicted"/>
<dbReference type="GO" id="GO:0006357">
    <property type="term" value="P:regulation of transcription by RNA polymerase II"/>
    <property type="evidence" value="ECO:0007669"/>
    <property type="project" value="TreeGrafter"/>
</dbReference>
<dbReference type="SUPFAM" id="SSF57667">
    <property type="entry name" value="beta-beta-alpha zinc fingers"/>
    <property type="match status" value="4"/>
</dbReference>
<keyword evidence="12" id="KW-1185">Reference proteome</keyword>
<dbReference type="OrthoDB" id="6077919at2759"/>
<comment type="subcellular location">
    <subcellularLocation>
        <location evidence="1">Nucleus</location>
    </subcellularLocation>
</comment>
<dbReference type="FunFam" id="3.30.160.60:FF:000870">
    <property type="entry name" value="zinc finger protein 197 isoform X1"/>
    <property type="match status" value="1"/>
</dbReference>
<dbReference type="SMART" id="SM00355">
    <property type="entry name" value="ZnF_C2H2"/>
    <property type="match status" value="8"/>
</dbReference>
<keyword evidence="4 8" id="KW-0863">Zinc-finger</keyword>
<feature type="domain" description="C2H2-type" evidence="10">
    <location>
        <begin position="379"/>
        <end position="407"/>
    </location>
</feature>
<dbReference type="GO" id="GO:0000978">
    <property type="term" value="F:RNA polymerase II cis-regulatory region sequence-specific DNA binding"/>
    <property type="evidence" value="ECO:0007669"/>
    <property type="project" value="TreeGrafter"/>
</dbReference>
<dbReference type="Gene3D" id="3.30.160.60">
    <property type="entry name" value="Classic Zinc Finger"/>
    <property type="match status" value="6"/>
</dbReference>
<evidence type="ECO:0000256" key="3">
    <source>
        <dbReference type="ARBA" id="ARBA00022737"/>
    </source>
</evidence>
<feature type="domain" description="C2H2-type" evidence="10">
    <location>
        <begin position="348"/>
        <end position="376"/>
    </location>
</feature>
<dbReference type="FunFam" id="3.30.160.60:FF:000100">
    <property type="entry name" value="Zinc finger 45-like"/>
    <property type="match status" value="1"/>
</dbReference>
<dbReference type="GO" id="GO:0005634">
    <property type="term" value="C:nucleus"/>
    <property type="evidence" value="ECO:0007669"/>
    <property type="project" value="UniProtKB-SubCell"/>
</dbReference>
<dbReference type="GO" id="GO:0000785">
    <property type="term" value="C:chromatin"/>
    <property type="evidence" value="ECO:0007669"/>
    <property type="project" value="UniProtKB-ARBA"/>
</dbReference>
<feature type="region of interest" description="Disordered" evidence="9">
    <location>
        <begin position="146"/>
        <end position="190"/>
    </location>
</feature>
<dbReference type="PANTHER" id="PTHR24404">
    <property type="entry name" value="ZINC FINGER PROTEIN"/>
    <property type="match status" value="1"/>
</dbReference>
<feature type="domain" description="C2H2-type" evidence="10">
    <location>
        <begin position="523"/>
        <end position="550"/>
    </location>
</feature>
<dbReference type="GO" id="GO:0040029">
    <property type="term" value="P:epigenetic regulation of gene expression"/>
    <property type="evidence" value="ECO:0007669"/>
    <property type="project" value="UniProtKB-ARBA"/>
</dbReference>
<keyword evidence="6" id="KW-0238">DNA-binding</keyword>
<dbReference type="AlphaFoldDB" id="A0A9Q0NG68"/>
<evidence type="ECO:0000256" key="7">
    <source>
        <dbReference type="ARBA" id="ARBA00023242"/>
    </source>
</evidence>
<evidence type="ECO:0000313" key="11">
    <source>
        <dbReference type="EMBL" id="KAJ6649605.1"/>
    </source>
</evidence>
<protein>
    <submittedName>
        <fullName evidence="11">Zinc finger protein</fullName>
    </submittedName>
</protein>
<dbReference type="FunFam" id="3.30.160.60:FF:000690">
    <property type="entry name" value="Zinc finger protein 354C"/>
    <property type="match status" value="1"/>
</dbReference>
<dbReference type="GO" id="GO:0003700">
    <property type="term" value="F:DNA-binding transcription factor activity"/>
    <property type="evidence" value="ECO:0007669"/>
    <property type="project" value="TreeGrafter"/>
</dbReference>
<comment type="caution">
    <text evidence="11">The sequence shown here is derived from an EMBL/GenBank/DDBJ whole genome shotgun (WGS) entry which is preliminary data.</text>
</comment>
<evidence type="ECO:0000256" key="2">
    <source>
        <dbReference type="ARBA" id="ARBA00022723"/>
    </source>
</evidence>
<dbReference type="GO" id="GO:0003682">
    <property type="term" value="F:chromatin binding"/>
    <property type="evidence" value="ECO:0007669"/>
    <property type="project" value="UniProtKB-ARBA"/>
</dbReference>
<name>A0A9Q0NG68_9DIPT</name>
<feature type="domain" description="C2H2-type" evidence="10">
    <location>
        <begin position="408"/>
        <end position="436"/>
    </location>
</feature>
<keyword evidence="3" id="KW-0677">Repeat</keyword>
<feature type="compositionally biased region" description="Basic and acidic residues" evidence="9">
    <location>
        <begin position="161"/>
        <end position="176"/>
    </location>
</feature>
<dbReference type="Proteomes" id="UP001151699">
    <property type="component" value="Chromosome A"/>
</dbReference>
<reference evidence="11" key="1">
    <citation type="submission" date="2022-07" db="EMBL/GenBank/DDBJ databases">
        <authorList>
            <person name="Trinca V."/>
            <person name="Uliana J.V.C."/>
            <person name="Torres T.T."/>
            <person name="Ward R.J."/>
            <person name="Monesi N."/>
        </authorList>
    </citation>
    <scope>NUCLEOTIDE SEQUENCE</scope>
    <source>
        <strain evidence="11">HSMRA1968</strain>
        <tissue evidence="11">Whole embryos</tissue>
    </source>
</reference>
<accession>A0A9Q0NG68</accession>
<dbReference type="GO" id="GO:0008270">
    <property type="term" value="F:zinc ion binding"/>
    <property type="evidence" value="ECO:0007669"/>
    <property type="project" value="UniProtKB-KW"/>
</dbReference>
<keyword evidence="7" id="KW-0539">Nucleus</keyword>
<evidence type="ECO:0000256" key="4">
    <source>
        <dbReference type="ARBA" id="ARBA00022771"/>
    </source>
</evidence>
<dbReference type="EMBL" id="WJQU01000001">
    <property type="protein sequence ID" value="KAJ6649605.1"/>
    <property type="molecule type" value="Genomic_DNA"/>
</dbReference>
<feature type="domain" description="C2H2-type" evidence="10">
    <location>
        <begin position="493"/>
        <end position="522"/>
    </location>
</feature>
<dbReference type="GO" id="GO:0032502">
    <property type="term" value="P:developmental process"/>
    <property type="evidence" value="ECO:0007669"/>
    <property type="project" value="UniProtKB-ARBA"/>
</dbReference>
<dbReference type="InterPro" id="IPR013087">
    <property type="entry name" value="Znf_C2H2_type"/>
</dbReference>
<dbReference type="FunFam" id="3.30.160.60:FF:000202">
    <property type="entry name" value="Zinc finger protein 574"/>
    <property type="match status" value="1"/>
</dbReference>